<sequence>MLHLSLLLLLPIIEASSVWDPAPCLDKCPELSEPVALLEALVFSPPLTEAALSGGSKAGYEALRDDQQYSCVAEKLCGTCREVACAN</sequence>
<organism evidence="3">
    <name type="scientific">Perkinsus marinus (strain ATCC 50983 / TXsc)</name>
    <dbReference type="NCBI Taxonomy" id="423536"/>
    <lineage>
        <taxon>Eukaryota</taxon>
        <taxon>Sar</taxon>
        <taxon>Alveolata</taxon>
        <taxon>Perkinsozoa</taxon>
        <taxon>Perkinsea</taxon>
        <taxon>Perkinsida</taxon>
        <taxon>Perkinsidae</taxon>
        <taxon>Perkinsus</taxon>
    </lineage>
</organism>
<proteinExistence type="predicted"/>
<name>C5KE50_PERM5</name>
<feature type="signal peptide" evidence="1">
    <location>
        <begin position="1"/>
        <end position="15"/>
    </location>
</feature>
<dbReference type="RefSeq" id="XP_002785466.1">
    <property type="nucleotide sequence ID" value="XM_002785420.1"/>
</dbReference>
<evidence type="ECO:0000256" key="1">
    <source>
        <dbReference type="SAM" id="SignalP"/>
    </source>
</evidence>
<evidence type="ECO:0000313" key="3">
    <source>
        <dbReference type="Proteomes" id="UP000007800"/>
    </source>
</evidence>
<gene>
    <name evidence="2" type="ORF">Pmar_PMAR005784</name>
</gene>
<accession>C5KE50</accession>
<feature type="chain" id="PRO_5013039593" evidence="1">
    <location>
        <begin position="16"/>
        <end position="87"/>
    </location>
</feature>
<dbReference type="EMBL" id="GG672192">
    <property type="protein sequence ID" value="EER17262.1"/>
    <property type="molecule type" value="Genomic_DNA"/>
</dbReference>
<keyword evidence="3" id="KW-1185">Reference proteome</keyword>
<dbReference type="Proteomes" id="UP000007800">
    <property type="component" value="Unassembled WGS sequence"/>
</dbReference>
<dbReference type="AlphaFoldDB" id="C5KE50"/>
<protein>
    <submittedName>
        <fullName evidence="2">Uncharacterized protein</fullName>
    </submittedName>
</protein>
<evidence type="ECO:0000313" key="2">
    <source>
        <dbReference type="EMBL" id="EER17262.1"/>
    </source>
</evidence>
<dbReference type="GeneID" id="9053583"/>
<dbReference type="InParanoid" id="C5KE50"/>
<reference evidence="2 3" key="1">
    <citation type="submission" date="2008-07" db="EMBL/GenBank/DDBJ databases">
        <authorList>
            <person name="El-Sayed N."/>
            <person name="Caler E."/>
            <person name="Inman J."/>
            <person name="Amedeo P."/>
            <person name="Hass B."/>
            <person name="Wortman J."/>
        </authorList>
    </citation>
    <scope>NUCLEOTIDE SEQUENCE [LARGE SCALE GENOMIC DNA]</scope>
    <source>
        <strain evidence="3">ATCC 50983 / TXsc</strain>
    </source>
</reference>
<keyword evidence="1" id="KW-0732">Signal</keyword>